<dbReference type="RefSeq" id="WP_253761854.1">
    <property type="nucleotide sequence ID" value="NZ_JAMZDZ010000001.1"/>
</dbReference>
<dbReference type="EMBL" id="JBHSAY010000015">
    <property type="protein sequence ID" value="MFC4133946.1"/>
    <property type="molecule type" value="Genomic_DNA"/>
</dbReference>
<protein>
    <recommendedName>
        <fullName evidence="3">SWIM-type domain-containing protein</fullName>
    </recommendedName>
</protein>
<organism evidence="1 2">
    <name type="scientific">Hamadaea flava</name>
    <dbReference type="NCBI Taxonomy" id="1742688"/>
    <lineage>
        <taxon>Bacteria</taxon>
        <taxon>Bacillati</taxon>
        <taxon>Actinomycetota</taxon>
        <taxon>Actinomycetes</taxon>
        <taxon>Micromonosporales</taxon>
        <taxon>Micromonosporaceae</taxon>
        <taxon>Hamadaea</taxon>
    </lineage>
</organism>
<name>A0ABV8LSA4_9ACTN</name>
<accession>A0ABV8LSA4</accession>
<gene>
    <name evidence="1" type="ORF">ACFOZ4_25320</name>
</gene>
<keyword evidence="2" id="KW-1185">Reference proteome</keyword>
<evidence type="ECO:0000313" key="1">
    <source>
        <dbReference type="EMBL" id="MFC4133946.1"/>
    </source>
</evidence>
<proteinExistence type="predicted"/>
<comment type="caution">
    <text evidence="1">The sequence shown here is derived from an EMBL/GenBank/DDBJ whole genome shotgun (WGS) entry which is preliminary data.</text>
</comment>
<dbReference type="Proteomes" id="UP001595816">
    <property type="component" value="Unassembled WGS sequence"/>
</dbReference>
<evidence type="ECO:0008006" key="3">
    <source>
        <dbReference type="Google" id="ProtNLM"/>
    </source>
</evidence>
<evidence type="ECO:0000313" key="2">
    <source>
        <dbReference type="Proteomes" id="UP001595816"/>
    </source>
</evidence>
<sequence length="177" mass="19469">MQPPVSPVLDWEARSTAVVVPPARPRKLAKVPFVELAEGRLQGVVSSGSDIERVYVSQFTAGDHTYSCSTNNNRPCGGLYGDDYTCKHLDSLIDEAVVQFGAEQVARYLRIDAEGENLRGRDLVGMTSWKLERSPAAGVFARFLRHLSYLELPGSVEPLPELHWFPATQTPSAKAGR</sequence>
<reference evidence="2" key="1">
    <citation type="journal article" date="2019" name="Int. J. Syst. Evol. Microbiol.">
        <title>The Global Catalogue of Microorganisms (GCM) 10K type strain sequencing project: providing services to taxonomists for standard genome sequencing and annotation.</title>
        <authorList>
            <consortium name="The Broad Institute Genomics Platform"/>
            <consortium name="The Broad Institute Genome Sequencing Center for Infectious Disease"/>
            <person name="Wu L."/>
            <person name="Ma J."/>
        </authorList>
    </citation>
    <scope>NUCLEOTIDE SEQUENCE [LARGE SCALE GENOMIC DNA]</scope>
    <source>
        <strain evidence="2">CGMCC 4.7289</strain>
    </source>
</reference>